<feature type="transmembrane region" description="Helical" evidence="6">
    <location>
        <begin position="129"/>
        <end position="148"/>
    </location>
</feature>
<feature type="transmembrane region" description="Helical" evidence="6">
    <location>
        <begin position="225"/>
        <end position="244"/>
    </location>
</feature>
<dbReference type="AlphaFoldDB" id="Q21Z29"/>
<evidence type="ECO:0000313" key="7">
    <source>
        <dbReference type="EMBL" id="ABD68974.1"/>
    </source>
</evidence>
<evidence type="ECO:0000256" key="5">
    <source>
        <dbReference type="ARBA" id="ARBA00023136"/>
    </source>
</evidence>
<dbReference type="GO" id="GO:0005886">
    <property type="term" value="C:plasma membrane"/>
    <property type="evidence" value="ECO:0007669"/>
    <property type="project" value="UniProtKB-SubCell"/>
</dbReference>
<feature type="transmembrane region" description="Helical" evidence="6">
    <location>
        <begin position="456"/>
        <end position="475"/>
    </location>
</feature>
<evidence type="ECO:0000256" key="6">
    <source>
        <dbReference type="SAM" id="Phobius"/>
    </source>
</evidence>
<dbReference type="EMBL" id="CP000267">
    <property type="protein sequence ID" value="ABD68974.1"/>
    <property type="molecule type" value="Genomic_DNA"/>
</dbReference>
<evidence type="ECO:0000256" key="4">
    <source>
        <dbReference type="ARBA" id="ARBA00022989"/>
    </source>
</evidence>
<dbReference type="HOGENOM" id="CLU_022017_7_4_4"/>
<protein>
    <submittedName>
        <fullName evidence="7">Polysaccharide biosynthesis protein</fullName>
    </submittedName>
</protein>
<dbReference type="Pfam" id="PF01943">
    <property type="entry name" value="Polysacc_synt"/>
    <property type="match status" value="1"/>
</dbReference>
<keyword evidence="8" id="KW-1185">Reference proteome</keyword>
<feature type="transmembrane region" description="Helical" evidence="6">
    <location>
        <begin position="374"/>
        <end position="394"/>
    </location>
</feature>
<feature type="transmembrane region" description="Helical" evidence="6">
    <location>
        <begin position="160"/>
        <end position="180"/>
    </location>
</feature>
<accession>Q21Z29</accession>
<feature type="transmembrane region" description="Helical" evidence="6">
    <location>
        <begin position="430"/>
        <end position="450"/>
    </location>
</feature>
<dbReference type="Proteomes" id="UP000008332">
    <property type="component" value="Chromosome"/>
</dbReference>
<name>Q21Z29_ALBFT</name>
<reference evidence="8" key="1">
    <citation type="submission" date="2006-02" db="EMBL/GenBank/DDBJ databases">
        <title>Complete sequence of chromosome of Rhodoferax ferrireducens DSM 15236.</title>
        <authorList>
            <person name="Copeland A."/>
            <person name="Lucas S."/>
            <person name="Lapidus A."/>
            <person name="Barry K."/>
            <person name="Detter J.C."/>
            <person name="Glavina del Rio T."/>
            <person name="Hammon N."/>
            <person name="Israni S."/>
            <person name="Pitluck S."/>
            <person name="Brettin T."/>
            <person name="Bruce D."/>
            <person name="Han C."/>
            <person name="Tapia R."/>
            <person name="Gilna P."/>
            <person name="Kiss H."/>
            <person name="Schmutz J."/>
            <person name="Larimer F."/>
            <person name="Land M."/>
            <person name="Kyrpides N."/>
            <person name="Ivanova N."/>
            <person name="Richardson P."/>
        </authorList>
    </citation>
    <scope>NUCLEOTIDE SEQUENCE [LARGE SCALE GENOMIC DNA]</scope>
    <source>
        <strain evidence="8">ATCC BAA-621 / DSM 15236 / T118</strain>
    </source>
</reference>
<dbReference type="InterPro" id="IPR050833">
    <property type="entry name" value="Poly_Biosynth_Transport"/>
</dbReference>
<sequence length="493" mass="54230">MNVNPESSVSSKIKEAGRHSIVYGLGSVAQSAVGFVLLPILTGALTKEDFGVYSLILMASAVAGAIFYLGMTSALPRSYFDYQSADDRRAVFTTAFVILLGGALIQSGVGYFGGQLISKALVGRNNYSIPIAWAFLGSAIGFVNQYFFSYLRILRKSTASVIFSLIGLPGGIGLTLWLLARSPGDLAAPFEALAWSQLAIMLIFIGFFGKEAFTFRIQKEELSRLIPFGVGSVVASFGGILLDWADRLIIEHFLTLADVGSYSAAFRIGTLINIILISPFSQIWSPMMMEYRTHDNIKELFTKVFYYFMMIGTVTLAGASLFMGDILPLLIRSEISHQMISVILLVMLGTLIYGCTNIVAAGLLYERKVAQVSYVYYTVAGIKIGVNLLIIPVFGIVGAAVTTLLASVMIPTGIYALARKYFSFIIDWKRLALLGFNLLLPLVYGLFYFSEYPIALPLRIIWFFVFCILIYFTCFSSDEKVQLKNVVLQFVPS</sequence>
<feature type="transmembrane region" description="Helical" evidence="6">
    <location>
        <begin position="21"/>
        <end position="44"/>
    </location>
</feature>
<keyword evidence="5 6" id="KW-0472">Membrane</keyword>
<dbReference type="PANTHER" id="PTHR30250:SF11">
    <property type="entry name" value="O-ANTIGEN TRANSPORTER-RELATED"/>
    <property type="match status" value="1"/>
</dbReference>
<keyword evidence="4 6" id="KW-1133">Transmembrane helix</keyword>
<evidence type="ECO:0000256" key="3">
    <source>
        <dbReference type="ARBA" id="ARBA00022692"/>
    </source>
</evidence>
<dbReference type="InterPro" id="IPR002797">
    <property type="entry name" value="Polysacc_synth"/>
</dbReference>
<feature type="transmembrane region" description="Helical" evidence="6">
    <location>
        <begin position="192"/>
        <end position="213"/>
    </location>
</feature>
<dbReference type="KEGG" id="rfr:Rfer_1240"/>
<feature type="transmembrane region" description="Helical" evidence="6">
    <location>
        <begin position="90"/>
        <end position="109"/>
    </location>
</feature>
<dbReference type="RefSeq" id="WP_011463542.1">
    <property type="nucleotide sequence ID" value="NC_007908.1"/>
</dbReference>
<proteinExistence type="predicted"/>
<feature type="transmembrane region" description="Helical" evidence="6">
    <location>
        <begin position="264"/>
        <end position="284"/>
    </location>
</feature>
<organism evidence="7 8">
    <name type="scientific">Albidiferax ferrireducens (strain ATCC BAA-621 / DSM 15236 / T118)</name>
    <name type="common">Rhodoferax ferrireducens</name>
    <dbReference type="NCBI Taxonomy" id="338969"/>
    <lineage>
        <taxon>Bacteria</taxon>
        <taxon>Pseudomonadati</taxon>
        <taxon>Pseudomonadota</taxon>
        <taxon>Betaproteobacteria</taxon>
        <taxon>Burkholderiales</taxon>
        <taxon>Comamonadaceae</taxon>
        <taxon>Rhodoferax</taxon>
    </lineage>
</organism>
<dbReference type="eggNOG" id="COG2244">
    <property type="taxonomic scope" value="Bacteria"/>
</dbReference>
<feature type="transmembrane region" description="Helical" evidence="6">
    <location>
        <begin position="50"/>
        <end position="69"/>
    </location>
</feature>
<feature type="transmembrane region" description="Helical" evidence="6">
    <location>
        <begin position="400"/>
        <end position="418"/>
    </location>
</feature>
<evidence type="ECO:0000313" key="8">
    <source>
        <dbReference type="Proteomes" id="UP000008332"/>
    </source>
</evidence>
<keyword evidence="3 6" id="KW-0812">Transmembrane</keyword>
<feature type="transmembrane region" description="Helical" evidence="6">
    <location>
        <begin position="304"/>
        <end position="327"/>
    </location>
</feature>
<gene>
    <name evidence="7" type="ordered locus">Rfer_1240</name>
</gene>
<dbReference type="STRING" id="338969.Rfer_1240"/>
<keyword evidence="2" id="KW-1003">Cell membrane</keyword>
<dbReference type="PANTHER" id="PTHR30250">
    <property type="entry name" value="PST FAMILY PREDICTED COLANIC ACID TRANSPORTER"/>
    <property type="match status" value="1"/>
</dbReference>
<evidence type="ECO:0000256" key="2">
    <source>
        <dbReference type="ARBA" id="ARBA00022475"/>
    </source>
</evidence>
<comment type="subcellular location">
    <subcellularLocation>
        <location evidence="1">Cell membrane</location>
        <topology evidence="1">Multi-pass membrane protein</topology>
    </subcellularLocation>
</comment>
<evidence type="ECO:0000256" key="1">
    <source>
        <dbReference type="ARBA" id="ARBA00004651"/>
    </source>
</evidence>
<feature type="transmembrane region" description="Helical" evidence="6">
    <location>
        <begin position="339"/>
        <end position="365"/>
    </location>
</feature>